<name>A0A512AU60_9BACT</name>
<dbReference type="Proteomes" id="UP000321532">
    <property type="component" value="Unassembled WGS sequence"/>
</dbReference>
<reference evidence="1 2" key="1">
    <citation type="submission" date="2019-07" db="EMBL/GenBank/DDBJ databases">
        <title>Whole genome shotgun sequence of Adhaeribacter aerolatus NBRC 106133.</title>
        <authorList>
            <person name="Hosoyama A."/>
            <person name="Uohara A."/>
            <person name="Ohji S."/>
            <person name="Ichikawa N."/>
        </authorList>
    </citation>
    <scope>NUCLEOTIDE SEQUENCE [LARGE SCALE GENOMIC DNA]</scope>
    <source>
        <strain evidence="1 2">NBRC 106133</strain>
    </source>
</reference>
<comment type="caution">
    <text evidence="1">The sequence shown here is derived from an EMBL/GenBank/DDBJ whole genome shotgun (WGS) entry which is preliminary data.</text>
</comment>
<sequence length="212" mass="24618">MINNSSKGNLLNNHSLGVLSRALETSFWTNRKLNLPTSFQLEFDWTDLYFEPVNSFEAPNTAISIDFINPKSISLLSTKEHEEKEDLVEFLLKRENFSLDCREKYFTFTDNGLKKRIIAEMKSVITVHGYSPNENIFLVENCSLVFIAEDYGLAISAESIKLFACSVEVELNKIPEIYDKWVNYWATYCKLVDTKNPLPKDESFERRYFYGT</sequence>
<evidence type="ECO:0000313" key="2">
    <source>
        <dbReference type="Proteomes" id="UP000321532"/>
    </source>
</evidence>
<dbReference type="AlphaFoldDB" id="A0A512AU60"/>
<dbReference type="EMBL" id="BJYS01000004">
    <property type="protein sequence ID" value="GEO03117.1"/>
    <property type="molecule type" value="Genomic_DNA"/>
</dbReference>
<dbReference type="OrthoDB" id="981806at2"/>
<keyword evidence="2" id="KW-1185">Reference proteome</keyword>
<dbReference type="RefSeq" id="WP_146895159.1">
    <property type="nucleotide sequence ID" value="NZ_BJYS01000004.1"/>
</dbReference>
<gene>
    <name evidence="1" type="ORF">AAE02nite_07810</name>
</gene>
<organism evidence="1 2">
    <name type="scientific">Adhaeribacter aerolatus</name>
    <dbReference type="NCBI Taxonomy" id="670289"/>
    <lineage>
        <taxon>Bacteria</taxon>
        <taxon>Pseudomonadati</taxon>
        <taxon>Bacteroidota</taxon>
        <taxon>Cytophagia</taxon>
        <taxon>Cytophagales</taxon>
        <taxon>Hymenobacteraceae</taxon>
        <taxon>Adhaeribacter</taxon>
    </lineage>
</organism>
<protein>
    <submittedName>
        <fullName evidence="1">Uncharacterized protein</fullName>
    </submittedName>
</protein>
<evidence type="ECO:0000313" key="1">
    <source>
        <dbReference type="EMBL" id="GEO03117.1"/>
    </source>
</evidence>
<accession>A0A512AU60</accession>
<proteinExistence type="predicted"/>